<evidence type="ECO:0000313" key="2">
    <source>
        <dbReference type="Proteomes" id="UP000789525"/>
    </source>
</evidence>
<dbReference type="Proteomes" id="UP000789525">
    <property type="component" value="Unassembled WGS sequence"/>
</dbReference>
<dbReference type="EMBL" id="CAJVPT010038074">
    <property type="protein sequence ID" value="CAG8719239.1"/>
    <property type="molecule type" value="Genomic_DNA"/>
</dbReference>
<feature type="non-terminal residue" evidence="1">
    <location>
        <position position="275"/>
    </location>
</feature>
<proteinExistence type="predicted"/>
<sequence length="275" mass="30901">NSYEEQRKPYKSQNSSTKNDLKQIVNPKEFDGYRFLSVNPGYTGGDARVSPSGGLLDGVKSGEEEEGKEMKKTMFTTSRDFLTFGHGRNACPGRFFAALGLKAVLATLVLDYDVKSVAKESGSGYEPKDIWFGENLLPDMKARGLGPARFQLGAPRNPTYSWNPLVPSGWLQLLRRGYWSSEIGLEARWMDRIFGREPLALAFLSGFGTINGTSILSKIRLSIEGFGPYQDAYNNYPMLQIPELDGWKIIVQKQFFDEVLRAPEEILNFHEATFE</sequence>
<gene>
    <name evidence="1" type="ORF">ACOLOM_LOCUS11062</name>
</gene>
<name>A0ACA9PPX0_9GLOM</name>
<accession>A0ACA9PPX0</accession>
<feature type="non-terminal residue" evidence="1">
    <location>
        <position position="1"/>
    </location>
</feature>
<evidence type="ECO:0000313" key="1">
    <source>
        <dbReference type="EMBL" id="CAG8719239.1"/>
    </source>
</evidence>
<comment type="caution">
    <text evidence="1">The sequence shown here is derived from an EMBL/GenBank/DDBJ whole genome shotgun (WGS) entry which is preliminary data.</text>
</comment>
<reference evidence="1" key="1">
    <citation type="submission" date="2021-06" db="EMBL/GenBank/DDBJ databases">
        <authorList>
            <person name="Kallberg Y."/>
            <person name="Tangrot J."/>
            <person name="Rosling A."/>
        </authorList>
    </citation>
    <scope>NUCLEOTIDE SEQUENCE</scope>
    <source>
        <strain evidence="1">CL356</strain>
    </source>
</reference>
<protein>
    <submittedName>
        <fullName evidence="1">5148_t:CDS:1</fullName>
    </submittedName>
</protein>
<keyword evidence="2" id="KW-1185">Reference proteome</keyword>
<organism evidence="1 2">
    <name type="scientific">Acaulospora colombiana</name>
    <dbReference type="NCBI Taxonomy" id="27376"/>
    <lineage>
        <taxon>Eukaryota</taxon>
        <taxon>Fungi</taxon>
        <taxon>Fungi incertae sedis</taxon>
        <taxon>Mucoromycota</taxon>
        <taxon>Glomeromycotina</taxon>
        <taxon>Glomeromycetes</taxon>
        <taxon>Diversisporales</taxon>
        <taxon>Acaulosporaceae</taxon>
        <taxon>Acaulospora</taxon>
    </lineage>
</organism>